<dbReference type="AlphaFoldDB" id="A0A1I7GDM5"/>
<sequence>MSNSEHCTKPPTISVVVPCFNVGTLILEAVESIRLQSGDFIIDEILVVDDGSTDRVTLDALETLREMPLVKILRNRRKKGPAGARNTGALDAKADWLAFLDADDVWLPGSLTARLHALDLFPDAKFISADFQIWYPEKDIIEPNFFRTRQRPSRYYTAAYTTNTPYRLTRPVLETLETALCSSCSILIKPALYRAVGGFDETLLYKEDHHLWFKLAGETDFILIPQSVFLYRRHSFNMTNGRGAPFDNEHQMLDLILATNTDPKVIEWIRRRYPEGRMENARWMRNNSLFHRALRECVAGLRKKPFHPALWRELAASIMRFS</sequence>
<dbReference type="InterPro" id="IPR050834">
    <property type="entry name" value="Glycosyltransf_2"/>
</dbReference>
<keyword evidence="2" id="KW-0808">Transferase</keyword>
<dbReference type="SUPFAM" id="SSF53448">
    <property type="entry name" value="Nucleotide-diphospho-sugar transferases"/>
    <property type="match status" value="1"/>
</dbReference>
<evidence type="ECO:0000313" key="2">
    <source>
        <dbReference type="EMBL" id="SFU46431.1"/>
    </source>
</evidence>
<dbReference type="Proteomes" id="UP000182649">
    <property type="component" value="Unassembled WGS sequence"/>
</dbReference>
<reference evidence="3" key="1">
    <citation type="submission" date="2016-10" db="EMBL/GenBank/DDBJ databases">
        <authorList>
            <person name="Varghese N."/>
            <person name="Submissions S."/>
        </authorList>
    </citation>
    <scope>NUCLEOTIDE SEQUENCE [LARGE SCALE GENOMIC DNA]</scope>
    <source>
        <strain evidence="3">Nl14</strain>
    </source>
</reference>
<evidence type="ECO:0000259" key="1">
    <source>
        <dbReference type="Pfam" id="PF00535"/>
    </source>
</evidence>
<dbReference type="InterPro" id="IPR029044">
    <property type="entry name" value="Nucleotide-diphossugar_trans"/>
</dbReference>
<gene>
    <name evidence="2" type="ORF">SAMN05216417_104141</name>
</gene>
<dbReference type="PANTHER" id="PTHR43685">
    <property type="entry name" value="GLYCOSYLTRANSFERASE"/>
    <property type="match status" value="1"/>
</dbReference>
<proteinExistence type="predicted"/>
<organism evidence="2 3">
    <name type="scientific">Nitrosospira multiformis</name>
    <dbReference type="NCBI Taxonomy" id="1231"/>
    <lineage>
        <taxon>Bacteria</taxon>
        <taxon>Pseudomonadati</taxon>
        <taxon>Pseudomonadota</taxon>
        <taxon>Betaproteobacteria</taxon>
        <taxon>Nitrosomonadales</taxon>
        <taxon>Nitrosomonadaceae</taxon>
        <taxon>Nitrosospira</taxon>
    </lineage>
</organism>
<dbReference type="EMBL" id="FPBZ01000004">
    <property type="protein sequence ID" value="SFU46431.1"/>
    <property type="molecule type" value="Genomic_DNA"/>
</dbReference>
<accession>A0A1I7GDM5</accession>
<protein>
    <submittedName>
        <fullName evidence="2">Glycosyltransferase involved in cell wall bisynthesis</fullName>
    </submittedName>
</protein>
<evidence type="ECO:0000313" key="3">
    <source>
        <dbReference type="Proteomes" id="UP000182649"/>
    </source>
</evidence>
<name>A0A1I7GDM5_9PROT</name>
<feature type="domain" description="Glycosyltransferase 2-like" evidence="1">
    <location>
        <begin position="14"/>
        <end position="119"/>
    </location>
</feature>
<dbReference type="OrthoDB" id="433681at2"/>
<dbReference type="InterPro" id="IPR001173">
    <property type="entry name" value="Glyco_trans_2-like"/>
</dbReference>
<dbReference type="GO" id="GO:0016740">
    <property type="term" value="F:transferase activity"/>
    <property type="evidence" value="ECO:0007669"/>
    <property type="project" value="UniProtKB-KW"/>
</dbReference>
<dbReference type="PANTHER" id="PTHR43685:SF2">
    <property type="entry name" value="GLYCOSYLTRANSFERASE 2-LIKE DOMAIN-CONTAINING PROTEIN"/>
    <property type="match status" value="1"/>
</dbReference>
<dbReference type="CDD" id="cd00761">
    <property type="entry name" value="Glyco_tranf_GTA_type"/>
    <property type="match status" value="1"/>
</dbReference>
<dbReference type="Gene3D" id="3.90.550.10">
    <property type="entry name" value="Spore Coat Polysaccharide Biosynthesis Protein SpsA, Chain A"/>
    <property type="match status" value="1"/>
</dbReference>
<dbReference type="Pfam" id="PF00535">
    <property type="entry name" value="Glycos_transf_2"/>
    <property type="match status" value="1"/>
</dbReference>
<dbReference type="RefSeq" id="WP_074973934.1">
    <property type="nucleotide sequence ID" value="NZ_FPBZ01000004.1"/>
</dbReference>